<sequence length="342" mass="36808">MLPFFPAMAEAMDPAPDLLRSLADEFHPIAEQRRLDPTASWIGFHFWLADRFNAAAMRNGFTSGVTLRQARWLLYATCYWGGAEQRKYVAQPLPPEIFTPPTAESTSGMSAALAALDAAVAGSAADKFDLITTLLRTAPEAMKGDTAIIGSLLFGAAYDTFYLITIGEAPPLGQRNPLLRPYQADNVVADPTQFLEVGYADPIPSWLASARQAFEEAKGRNPAEFERILVGSAPGDVPGGPNDLRTLWASAPATASTNWGGDATGGWTQGYFNASMHGNVRWNWGLEAIALTALTGLLQRDAQLADRALVGNSLYVTAWSAFFFGFISASPDRITLPTPTTG</sequence>
<reference evidence="1 2" key="1">
    <citation type="submission" date="2016-11" db="EMBL/GenBank/DDBJ databases">
        <authorList>
            <person name="Jaros S."/>
            <person name="Januszkiewicz K."/>
            <person name="Wedrychowicz H."/>
        </authorList>
    </citation>
    <scope>NUCLEOTIDE SEQUENCE [LARGE SCALE GENOMIC DNA]</scope>
    <source>
        <strain evidence="1 2">DSM 46144</strain>
    </source>
</reference>
<gene>
    <name evidence="1" type="ORF">SAMN05443668_103363</name>
</gene>
<organism evidence="1 2">
    <name type="scientific">Cryptosporangium aurantiacum</name>
    <dbReference type="NCBI Taxonomy" id="134849"/>
    <lineage>
        <taxon>Bacteria</taxon>
        <taxon>Bacillati</taxon>
        <taxon>Actinomycetota</taxon>
        <taxon>Actinomycetes</taxon>
        <taxon>Cryptosporangiales</taxon>
        <taxon>Cryptosporangiaceae</taxon>
        <taxon>Cryptosporangium</taxon>
    </lineage>
</organism>
<dbReference type="Proteomes" id="UP000184440">
    <property type="component" value="Unassembled WGS sequence"/>
</dbReference>
<evidence type="ECO:0000313" key="1">
    <source>
        <dbReference type="EMBL" id="SHN16505.1"/>
    </source>
</evidence>
<evidence type="ECO:0000313" key="2">
    <source>
        <dbReference type="Proteomes" id="UP000184440"/>
    </source>
</evidence>
<proteinExistence type="predicted"/>
<accession>A0A1M7PHE3</accession>
<dbReference type="AlphaFoldDB" id="A0A1M7PHE3"/>
<dbReference type="EMBL" id="FRCS01000003">
    <property type="protein sequence ID" value="SHN16505.1"/>
    <property type="molecule type" value="Genomic_DNA"/>
</dbReference>
<protein>
    <submittedName>
        <fullName evidence="1">Uncharacterized protein</fullName>
    </submittedName>
</protein>
<dbReference type="RefSeq" id="WP_073256198.1">
    <property type="nucleotide sequence ID" value="NZ_FRCS01000003.1"/>
</dbReference>
<keyword evidence="2" id="KW-1185">Reference proteome</keyword>
<name>A0A1M7PHE3_9ACTN</name>